<evidence type="ECO:0000256" key="1">
    <source>
        <dbReference type="SAM" id="Phobius"/>
    </source>
</evidence>
<dbReference type="InterPro" id="IPR006976">
    <property type="entry name" value="VanZ-like"/>
</dbReference>
<keyword evidence="1" id="KW-1133">Transmembrane helix</keyword>
<feature type="transmembrane region" description="Helical" evidence="1">
    <location>
        <begin position="12"/>
        <end position="33"/>
    </location>
</feature>
<protein>
    <recommendedName>
        <fullName evidence="2">VanZ-like domain-containing protein</fullName>
    </recommendedName>
</protein>
<organism evidence="3 4">
    <name type="scientific">Aeromicrobium alkaliterrae</name>
    <dbReference type="NCBI Taxonomy" id="302168"/>
    <lineage>
        <taxon>Bacteria</taxon>
        <taxon>Bacillati</taxon>
        <taxon>Actinomycetota</taxon>
        <taxon>Actinomycetes</taxon>
        <taxon>Propionibacteriales</taxon>
        <taxon>Nocardioidaceae</taxon>
        <taxon>Aeromicrobium</taxon>
    </lineage>
</organism>
<feature type="transmembrane region" description="Helical" evidence="1">
    <location>
        <begin position="40"/>
        <end position="59"/>
    </location>
</feature>
<evidence type="ECO:0000259" key="2">
    <source>
        <dbReference type="Pfam" id="PF04892"/>
    </source>
</evidence>
<dbReference type="RefSeq" id="WP_344203410.1">
    <property type="nucleotide sequence ID" value="NZ_BAAAME010000005.1"/>
</dbReference>
<feature type="transmembrane region" description="Helical" evidence="1">
    <location>
        <begin position="101"/>
        <end position="121"/>
    </location>
</feature>
<evidence type="ECO:0000313" key="4">
    <source>
        <dbReference type="Proteomes" id="UP001501057"/>
    </source>
</evidence>
<name>A0ABP4W9E9_9ACTN</name>
<accession>A0ABP4W9E9</accession>
<proteinExistence type="predicted"/>
<sequence>MITTVLIEHPWLTTAALTALVLGAPFAVPWLATHRRVTQLLLAVSVAVVLLLTLSPTSASPADRCAIEWSAPRLGRVELMANLVLFAPPVGLVAILTRRPLLALAVGSAASVLIETVQLGLPALGRSCSTNDWLYNSLGAALGVAIAVAGRAVSARWDGSAARRPRDRDG</sequence>
<dbReference type="EMBL" id="BAAAME010000005">
    <property type="protein sequence ID" value="GAA1749644.1"/>
    <property type="molecule type" value="Genomic_DNA"/>
</dbReference>
<feature type="transmembrane region" description="Helical" evidence="1">
    <location>
        <begin position="133"/>
        <end position="154"/>
    </location>
</feature>
<reference evidence="4" key="1">
    <citation type="journal article" date="2019" name="Int. J. Syst. Evol. Microbiol.">
        <title>The Global Catalogue of Microorganisms (GCM) 10K type strain sequencing project: providing services to taxonomists for standard genome sequencing and annotation.</title>
        <authorList>
            <consortium name="The Broad Institute Genomics Platform"/>
            <consortium name="The Broad Institute Genome Sequencing Center for Infectious Disease"/>
            <person name="Wu L."/>
            <person name="Ma J."/>
        </authorList>
    </citation>
    <scope>NUCLEOTIDE SEQUENCE [LARGE SCALE GENOMIC DNA]</scope>
    <source>
        <strain evidence="4">JCM 13518</strain>
    </source>
</reference>
<dbReference type="Proteomes" id="UP001501057">
    <property type="component" value="Unassembled WGS sequence"/>
</dbReference>
<keyword evidence="1" id="KW-0812">Transmembrane</keyword>
<keyword evidence="1" id="KW-0472">Membrane</keyword>
<gene>
    <name evidence="3" type="ORF">GCM10009710_32020</name>
</gene>
<dbReference type="Pfam" id="PF04892">
    <property type="entry name" value="VanZ"/>
    <property type="match status" value="1"/>
</dbReference>
<comment type="caution">
    <text evidence="3">The sequence shown here is derived from an EMBL/GenBank/DDBJ whole genome shotgun (WGS) entry which is preliminary data.</text>
</comment>
<evidence type="ECO:0000313" key="3">
    <source>
        <dbReference type="EMBL" id="GAA1749644.1"/>
    </source>
</evidence>
<feature type="transmembrane region" description="Helical" evidence="1">
    <location>
        <begin position="79"/>
        <end position="96"/>
    </location>
</feature>
<feature type="domain" description="VanZ-like" evidence="2">
    <location>
        <begin position="66"/>
        <end position="148"/>
    </location>
</feature>
<keyword evidence="4" id="KW-1185">Reference proteome</keyword>